<evidence type="ECO:0000313" key="2">
    <source>
        <dbReference type="Proteomes" id="UP000037507"/>
    </source>
</evidence>
<dbReference type="Proteomes" id="UP000037507">
    <property type="component" value="Unassembled WGS sequence"/>
</dbReference>
<dbReference type="InterPro" id="IPR002347">
    <property type="entry name" value="SDR_fam"/>
</dbReference>
<comment type="caution">
    <text evidence="1">The sequence shown here is derived from an EMBL/GenBank/DDBJ whole genome shotgun (WGS) entry which is preliminary data.</text>
</comment>
<dbReference type="InterPro" id="IPR036291">
    <property type="entry name" value="NAD(P)-bd_dom_sf"/>
</dbReference>
<proteinExistence type="predicted"/>
<dbReference type="GO" id="GO:0005737">
    <property type="term" value="C:cytoplasm"/>
    <property type="evidence" value="ECO:0007669"/>
    <property type="project" value="TreeGrafter"/>
</dbReference>
<dbReference type="RefSeq" id="WP_053171480.1">
    <property type="nucleotide sequence ID" value="NZ_LFYT02000005.1"/>
</dbReference>
<dbReference type="SUPFAM" id="SSF51735">
    <property type="entry name" value="NAD(P)-binding Rossmann-fold domains"/>
    <property type="match status" value="1"/>
</dbReference>
<reference evidence="1" key="1">
    <citation type="submission" date="2017-04" db="EMBL/GenBank/DDBJ databases">
        <title>Unexpected and diverse lifestyles within the genus Limnohabitans.</title>
        <authorList>
            <person name="Kasalicky V."/>
            <person name="Mehrshad M."/>
            <person name="Andrei S.-A."/>
            <person name="Salcher M."/>
            <person name="Kratochvilova H."/>
            <person name="Simek K."/>
            <person name="Ghai R."/>
        </authorList>
    </citation>
    <scope>NUCLEOTIDE SEQUENCE [LARGE SCALE GENOMIC DNA]</scope>
    <source>
        <strain evidence="1">II-D5</strain>
    </source>
</reference>
<name>A0A2T7UGA0_9BURK</name>
<dbReference type="STRING" id="1293045.H663_04025"/>
<dbReference type="InterPro" id="IPR051468">
    <property type="entry name" value="Fungal_SecMetab_SDRs"/>
</dbReference>
<gene>
    <name evidence="1" type="ORF">H663_006085</name>
</gene>
<dbReference type="PANTHER" id="PTHR43544:SF12">
    <property type="entry name" value="NAD(P)-BINDING ROSSMANN-FOLD SUPERFAMILY PROTEIN"/>
    <property type="match status" value="1"/>
</dbReference>
<sequence>MHSLPDGYRALVMGASGAIGSALLQLLQSDPRCGLALGVSRQSSPGLDLLNEASIANCAQSLAAQGPFHLVLDATGALTVNGRGPEKRLDELEAAHLLAALHLNAVGPGLLLKHFVPLLASGQRVIWGKLSARVGSIEDNRKGGWYGYRAAKAALNMLLQTATIELARRRPLAVVVALQPGTVQSALSQPFVGDDAMRPEEAAQRLLAVLDALQPTGRAQFVDHQGQSIPW</sequence>
<dbReference type="EMBL" id="LFYT02000005">
    <property type="protein sequence ID" value="PVE43694.1"/>
    <property type="molecule type" value="Genomic_DNA"/>
</dbReference>
<dbReference type="OrthoDB" id="9785826at2"/>
<dbReference type="PANTHER" id="PTHR43544">
    <property type="entry name" value="SHORT-CHAIN DEHYDROGENASE/REDUCTASE"/>
    <property type="match status" value="1"/>
</dbReference>
<protein>
    <submittedName>
        <fullName evidence="1">Short-chain dehydrogenase</fullName>
    </submittedName>
</protein>
<dbReference type="PRINTS" id="PR00081">
    <property type="entry name" value="GDHRDH"/>
</dbReference>
<accession>A0A2T7UGA0</accession>
<dbReference type="GO" id="GO:0016491">
    <property type="term" value="F:oxidoreductase activity"/>
    <property type="evidence" value="ECO:0007669"/>
    <property type="project" value="TreeGrafter"/>
</dbReference>
<evidence type="ECO:0000313" key="1">
    <source>
        <dbReference type="EMBL" id="PVE43694.1"/>
    </source>
</evidence>
<dbReference type="AlphaFoldDB" id="A0A2T7UGA0"/>
<keyword evidence="2" id="KW-1185">Reference proteome</keyword>
<organism evidence="1 2">
    <name type="scientific">Limnohabitans planktonicus II-D5</name>
    <dbReference type="NCBI Taxonomy" id="1293045"/>
    <lineage>
        <taxon>Bacteria</taxon>
        <taxon>Pseudomonadati</taxon>
        <taxon>Pseudomonadota</taxon>
        <taxon>Betaproteobacteria</taxon>
        <taxon>Burkholderiales</taxon>
        <taxon>Comamonadaceae</taxon>
        <taxon>Limnohabitans</taxon>
    </lineage>
</organism>
<dbReference type="Gene3D" id="3.40.50.720">
    <property type="entry name" value="NAD(P)-binding Rossmann-like Domain"/>
    <property type="match status" value="1"/>
</dbReference>